<reference evidence="1 2" key="1">
    <citation type="submission" date="2015-04" db="EMBL/GenBank/DDBJ databases">
        <title>Draft genome of the roundworm Trichinella nativa.</title>
        <authorList>
            <person name="Mitreva M."/>
        </authorList>
    </citation>
    <scope>NUCLEOTIDE SEQUENCE [LARGE SCALE GENOMIC DNA]</scope>
    <source>
        <strain evidence="1 2">ISS45</strain>
    </source>
</reference>
<dbReference type="AlphaFoldDB" id="A0A1Y3EZJ9"/>
<gene>
    <name evidence="1" type="ORF">D917_05527</name>
</gene>
<name>A0A1Y3EZJ9_9BILA</name>
<sequence length="104" mass="12183">MHTRKHNVCRLPRQAAFKPWESINITKCTLVVKSFVHLFIHHHPVHTNTDMLISTINSTTIILWYVMCVCHMWNANCIQIVCDSFGETNTNTTNNNNSRRRVYI</sequence>
<protein>
    <submittedName>
        <fullName evidence="1">Uncharacterized protein</fullName>
    </submittedName>
</protein>
<proteinExistence type="predicted"/>
<dbReference type="EMBL" id="LVZM01001194">
    <property type="protein sequence ID" value="OUC49296.1"/>
    <property type="molecule type" value="Genomic_DNA"/>
</dbReference>
<comment type="caution">
    <text evidence="1">The sequence shown here is derived from an EMBL/GenBank/DDBJ whole genome shotgun (WGS) entry which is preliminary data.</text>
</comment>
<accession>A0A1Y3EZJ9</accession>
<dbReference type="Proteomes" id="UP000243006">
    <property type="component" value="Unassembled WGS sequence"/>
</dbReference>
<organism evidence="1 2">
    <name type="scientific">Trichinella nativa</name>
    <dbReference type="NCBI Taxonomy" id="6335"/>
    <lineage>
        <taxon>Eukaryota</taxon>
        <taxon>Metazoa</taxon>
        <taxon>Ecdysozoa</taxon>
        <taxon>Nematoda</taxon>
        <taxon>Enoplea</taxon>
        <taxon>Dorylaimia</taxon>
        <taxon>Trichinellida</taxon>
        <taxon>Trichinellidae</taxon>
        <taxon>Trichinella</taxon>
    </lineage>
</organism>
<evidence type="ECO:0000313" key="2">
    <source>
        <dbReference type="Proteomes" id="UP000243006"/>
    </source>
</evidence>
<evidence type="ECO:0000313" key="1">
    <source>
        <dbReference type="EMBL" id="OUC49296.1"/>
    </source>
</evidence>